<dbReference type="OrthoDB" id="1494599at2"/>
<proteinExistence type="predicted"/>
<gene>
    <name evidence="1" type="ORF">EA655_09315</name>
</gene>
<name>A0A4Q8M482_9GAMM</name>
<accession>A0A4Q8M482</accession>
<comment type="caution">
    <text evidence="1">The sequence shown here is derived from an EMBL/GenBank/DDBJ whole genome shotgun (WGS) entry which is preliminary data.</text>
</comment>
<evidence type="ECO:0000313" key="1">
    <source>
        <dbReference type="EMBL" id="TAA43457.1"/>
    </source>
</evidence>
<reference evidence="1 2" key="1">
    <citation type="submission" date="2019-02" db="EMBL/GenBank/DDBJ databases">
        <title>WGS of Pseudoxanthomonas species novum from clinical isolates.</title>
        <authorList>
            <person name="Bernier A.-M."/>
            <person name="Bernard K."/>
            <person name="Vachon A."/>
        </authorList>
    </citation>
    <scope>NUCLEOTIDE SEQUENCE [LARGE SCALE GENOMIC DNA]</scope>
    <source>
        <strain evidence="1 2">NML130969</strain>
    </source>
</reference>
<dbReference type="Proteomes" id="UP000294164">
    <property type="component" value="Unassembled WGS sequence"/>
</dbReference>
<dbReference type="EMBL" id="SHMG01000004">
    <property type="protein sequence ID" value="TAA43457.1"/>
    <property type="molecule type" value="Genomic_DNA"/>
</dbReference>
<evidence type="ECO:0000313" key="2">
    <source>
        <dbReference type="Proteomes" id="UP000294164"/>
    </source>
</evidence>
<dbReference type="AlphaFoldDB" id="A0A4Q8M482"/>
<sequence length="116" mass="12976">MLVIRQHGENRKLFDIVDFLADVDRYARPETWLVTVDECADDRVFEIEHLTAAGVPIPDAEFQTLYGGILQTIDGCFVGLAGGKCVFELRAVDSSFWEATDSPAFESNLLQTYGAW</sequence>
<protein>
    <submittedName>
        <fullName evidence="1">Uncharacterized protein</fullName>
    </submittedName>
</protein>
<organism evidence="1 2">
    <name type="scientific">Pseudoxanthomonas winnipegensis</name>
    <dbReference type="NCBI Taxonomy" id="2480810"/>
    <lineage>
        <taxon>Bacteria</taxon>
        <taxon>Pseudomonadati</taxon>
        <taxon>Pseudomonadota</taxon>
        <taxon>Gammaproteobacteria</taxon>
        <taxon>Lysobacterales</taxon>
        <taxon>Lysobacteraceae</taxon>
        <taxon>Pseudoxanthomonas</taxon>
    </lineage>
</organism>
<dbReference type="RefSeq" id="WP_130534248.1">
    <property type="nucleotide sequence ID" value="NZ_SHMG01000004.1"/>
</dbReference>